<dbReference type="Proteomes" id="UP000887116">
    <property type="component" value="Unassembled WGS sequence"/>
</dbReference>
<comment type="caution">
    <text evidence="3">The sequence shown here is derived from an EMBL/GenBank/DDBJ whole genome shotgun (WGS) entry which is preliminary data.</text>
</comment>
<feature type="region of interest" description="Disordered" evidence="1">
    <location>
        <begin position="147"/>
        <end position="175"/>
    </location>
</feature>
<evidence type="ECO:0000256" key="1">
    <source>
        <dbReference type="SAM" id="MobiDB-lite"/>
    </source>
</evidence>
<reference evidence="3" key="1">
    <citation type="submission" date="2020-07" db="EMBL/GenBank/DDBJ databases">
        <title>Multicomponent nature underlies the extraordinary mechanical properties of spider dragline silk.</title>
        <authorList>
            <person name="Kono N."/>
            <person name="Nakamura H."/>
            <person name="Mori M."/>
            <person name="Yoshida Y."/>
            <person name="Ohtoshi R."/>
            <person name="Malay A.D."/>
            <person name="Moran D.A.P."/>
            <person name="Tomita M."/>
            <person name="Numata K."/>
            <person name="Arakawa K."/>
        </authorList>
    </citation>
    <scope>NUCLEOTIDE SEQUENCE</scope>
</reference>
<protein>
    <submittedName>
        <fullName evidence="3">Uncharacterized protein</fullName>
    </submittedName>
</protein>
<proteinExistence type="predicted"/>
<sequence>MKETDLRGLSVYVWPELNEDNQAGHSLKSFRRLLYSSDDDSSFGKSSSSDDKMTIFLIIFYVIVFTVIAIFQCCKKFCNEFGDDYADTILHPPPRSSRTVHVPPNRCGRYNRRSGLNPPRTSTSIILPHGATAVTLDFTGIENSTDGPSFSISSAPNSSVNPYKTANPTPLLDIPPPYDAVVREDNPSTSSERRFPVVFDDSPPQYNNILK</sequence>
<keyword evidence="4" id="KW-1185">Reference proteome</keyword>
<feature type="transmembrane region" description="Helical" evidence="2">
    <location>
        <begin position="53"/>
        <end position="71"/>
    </location>
</feature>
<name>A0A8X6M2H9_TRICU</name>
<dbReference type="EMBL" id="BMAO01009235">
    <property type="protein sequence ID" value="GFR29557.1"/>
    <property type="molecule type" value="Genomic_DNA"/>
</dbReference>
<gene>
    <name evidence="3" type="primary">NCL1_08344</name>
    <name evidence="3" type="ORF">TNCT_262141</name>
</gene>
<evidence type="ECO:0000256" key="2">
    <source>
        <dbReference type="SAM" id="Phobius"/>
    </source>
</evidence>
<organism evidence="3 4">
    <name type="scientific">Trichonephila clavata</name>
    <name type="common">Joro spider</name>
    <name type="synonym">Nephila clavata</name>
    <dbReference type="NCBI Taxonomy" id="2740835"/>
    <lineage>
        <taxon>Eukaryota</taxon>
        <taxon>Metazoa</taxon>
        <taxon>Ecdysozoa</taxon>
        <taxon>Arthropoda</taxon>
        <taxon>Chelicerata</taxon>
        <taxon>Arachnida</taxon>
        <taxon>Araneae</taxon>
        <taxon>Araneomorphae</taxon>
        <taxon>Entelegynae</taxon>
        <taxon>Araneoidea</taxon>
        <taxon>Nephilidae</taxon>
        <taxon>Trichonephila</taxon>
    </lineage>
</organism>
<evidence type="ECO:0000313" key="4">
    <source>
        <dbReference type="Proteomes" id="UP000887116"/>
    </source>
</evidence>
<feature type="compositionally biased region" description="Low complexity" evidence="1">
    <location>
        <begin position="149"/>
        <end position="159"/>
    </location>
</feature>
<dbReference type="OrthoDB" id="6434163at2759"/>
<feature type="region of interest" description="Disordered" evidence="1">
    <location>
        <begin position="95"/>
        <end position="122"/>
    </location>
</feature>
<keyword evidence="2" id="KW-0472">Membrane</keyword>
<dbReference type="AlphaFoldDB" id="A0A8X6M2H9"/>
<keyword evidence="2" id="KW-0812">Transmembrane</keyword>
<evidence type="ECO:0000313" key="3">
    <source>
        <dbReference type="EMBL" id="GFR29557.1"/>
    </source>
</evidence>
<keyword evidence="2" id="KW-1133">Transmembrane helix</keyword>
<accession>A0A8X6M2H9</accession>